<dbReference type="AlphaFoldDB" id="A0A918LLQ6"/>
<dbReference type="InterPro" id="IPR029058">
    <property type="entry name" value="AB_hydrolase_fold"/>
</dbReference>
<dbReference type="SUPFAM" id="SSF53474">
    <property type="entry name" value="alpha/beta-Hydrolases"/>
    <property type="match status" value="1"/>
</dbReference>
<dbReference type="RefSeq" id="WP_189199458.1">
    <property type="nucleotide sequence ID" value="NZ_BMQQ01000001.1"/>
</dbReference>
<accession>A0A918LLQ6</accession>
<protein>
    <recommendedName>
        <fullName evidence="3">Thioesterase domain-containing protein</fullName>
    </recommendedName>
</protein>
<name>A0A918LLQ6_9ACTN</name>
<evidence type="ECO:0000259" key="3">
    <source>
        <dbReference type="Pfam" id="PF00975"/>
    </source>
</evidence>
<dbReference type="InterPro" id="IPR012223">
    <property type="entry name" value="TEII"/>
</dbReference>
<gene>
    <name evidence="4" type="ORF">GCM10014713_03690</name>
</gene>
<evidence type="ECO:0000313" key="4">
    <source>
        <dbReference type="EMBL" id="GGT14302.1"/>
    </source>
</evidence>
<evidence type="ECO:0000256" key="1">
    <source>
        <dbReference type="ARBA" id="ARBA00007169"/>
    </source>
</evidence>
<dbReference type="PANTHER" id="PTHR11487:SF0">
    <property type="entry name" value="S-ACYL FATTY ACID SYNTHASE THIOESTERASE, MEDIUM CHAIN"/>
    <property type="match status" value="1"/>
</dbReference>
<dbReference type="PANTHER" id="PTHR11487">
    <property type="entry name" value="THIOESTERASE"/>
    <property type="match status" value="1"/>
</dbReference>
<proteinExistence type="inferred from homology"/>
<dbReference type="Pfam" id="PF00975">
    <property type="entry name" value="Thioesterase"/>
    <property type="match status" value="1"/>
</dbReference>
<comment type="similarity">
    <text evidence="1">Belongs to the thioesterase family.</text>
</comment>
<evidence type="ECO:0000256" key="2">
    <source>
        <dbReference type="SAM" id="MobiDB-lite"/>
    </source>
</evidence>
<evidence type="ECO:0000313" key="5">
    <source>
        <dbReference type="Proteomes" id="UP000619486"/>
    </source>
</evidence>
<reference evidence="4" key="2">
    <citation type="submission" date="2020-09" db="EMBL/GenBank/DDBJ databases">
        <authorList>
            <person name="Sun Q."/>
            <person name="Ohkuma M."/>
        </authorList>
    </citation>
    <scope>NUCLEOTIDE SEQUENCE</scope>
    <source>
        <strain evidence="4">JCM 3172</strain>
    </source>
</reference>
<comment type="caution">
    <text evidence="4">The sequence shown here is derived from an EMBL/GenBank/DDBJ whole genome shotgun (WGS) entry which is preliminary data.</text>
</comment>
<dbReference type="GO" id="GO:0008610">
    <property type="term" value="P:lipid biosynthetic process"/>
    <property type="evidence" value="ECO:0007669"/>
    <property type="project" value="TreeGrafter"/>
</dbReference>
<feature type="region of interest" description="Disordered" evidence="2">
    <location>
        <begin position="34"/>
        <end position="53"/>
    </location>
</feature>
<dbReference type="InterPro" id="IPR001031">
    <property type="entry name" value="Thioesterase"/>
</dbReference>
<keyword evidence="5" id="KW-1185">Reference proteome</keyword>
<reference evidence="4" key="1">
    <citation type="journal article" date="2014" name="Int. J. Syst. Evol. Microbiol.">
        <title>Complete genome sequence of Corynebacterium casei LMG S-19264T (=DSM 44701T), isolated from a smear-ripened cheese.</title>
        <authorList>
            <consortium name="US DOE Joint Genome Institute (JGI-PGF)"/>
            <person name="Walter F."/>
            <person name="Albersmeier A."/>
            <person name="Kalinowski J."/>
            <person name="Ruckert C."/>
        </authorList>
    </citation>
    <scope>NUCLEOTIDE SEQUENCE</scope>
    <source>
        <strain evidence="4">JCM 3172</strain>
    </source>
</reference>
<feature type="region of interest" description="Disordered" evidence="2">
    <location>
        <begin position="1"/>
        <end position="25"/>
    </location>
</feature>
<dbReference type="EMBL" id="BMQQ01000001">
    <property type="protein sequence ID" value="GGT14302.1"/>
    <property type="molecule type" value="Genomic_DNA"/>
</dbReference>
<dbReference type="Proteomes" id="UP000619486">
    <property type="component" value="Unassembled WGS sequence"/>
</dbReference>
<sequence length="311" mass="33186">MTEASTAPVEDPTVRVPGAGSSPTAVVRTAVSGPITRPAPVEDPTVPVPGAGSPPAAVVRTAVSGPIARPAPVEDPAVRLFMFHHAGGSHLLYRGWAKHFPDDWEICLLDAPGRGRLQALPLIEDCGELVAYFHQALAPWLDRPFAFFGNSMGGLVAYELTCRLVRDGGPVPRWLGVSAYGGPPAEAGADGSRHLLSDGALRDWLRDAGGSPPKLLDNDAVWGKFGPVFRGDFSVVDTWASPRDPLSVPVPVSVFGGRGDTLVGVDRLMSWSAYTDDFLGLRMYDGDHFYLTDHRESIARAITDALSWTAL</sequence>
<organism evidence="4 5">
    <name type="scientific">Streptomyces purpureus</name>
    <dbReference type="NCBI Taxonomy" id="1951"/>
    <lineage>
        <taxon>Bacteria</taxon>
        <taxon>Bacillati</taxon>
        <taxon>Actinomycetota</taxon>
        <taxon>Actinomycetes</taxon>
        <taxon>Kitasatosporales</taxon>
        <taxon>Streptomycetaceae</taxon>
        <taxon>Streptomyces</taxon>
    </lineage>
</organism>
<feature type="domain" description="Thioesterase" evidence="3">
    <location>
        <begin position="79"/>
        <end position="305"/>
    </location>
</feature>
<dbReference type="Gene3D" id="3.40.50.1820">
    <property type="entry name" value="alpha/beta hydrolase"/>
    <property type="match status" value="1"/>
</dbReference>